<dbReference type="PANTHER" id="PTHR33085:SF128">
    <property type="entry name" value="DUF1618 DOMAIN-CONTAINING PROTEIN"/>
    <property type="match status" value="1"/>
</dbReference>
<evidence type="ECO:0000313" key="1">
    <source>
        <dbReference type="EMBL" id="KAG2540931.1"/>
    </source>
</evidence>
<dbReference type="Pfam" id="PF07893">
    <property type="entry name" value="DUF1668"/>
    <property type="match status" value="1"/>
</dbReference>
<organism evidence="1 2">
    <name type="scientific">Panicum virgatum</name>
    <name type="common">Blackwell switchgrass</name>
    <dbReference type="NCBI Taxonomy" id="38727"/>
    <lineage>
        <taxon>Eukaryota</taxon>
        <taxon>Viridiplantae</taxon>
        <taxon>Streptophyta</taxon>
        <taxon>Embryophyta</taxon>
        <taxon>Tracheophyta</taxon>
        <taxon>Spermatophyta</taxon>
        <taxon>Magnoliopsida</taxon>
        <taxon>Liliopsida</taxon>
        <taxon>Poales</taxon>
        <taxon>Poaceae</taxon>
        <taxon>PACMAD clade</taxon>
        <taxon>Panicoideae</taxon>
        <taxon>Panicodae</taxon>
        <taxon>Paniceae</taxon>
        <taxon>Panicinae</taxon>
        <taxon>Panicum</taxon>
        <taxon>Panicum sect. Hiantes</taxon>
    </lineage>
</organism>
<dbReference type="InterPro" id="IPR012871">
    <property type="entry name" value="DUF1668_ORYSA"/>
</dbReference>
<keyword evidence="2" id="KW-1185">Reference proteome</keyword>
<name>A0A8T0MTY6_PANVG</name>
<dbReference type="Proteomes" id="UP000823388">
    <property type="component" value="Chromosome 9N"/>
</dbReference>
<reference evidence="1" key="1">
    <citation type="submission" date="2020-05" db="EMBL/GenBank/DDBJ databases">
        <title>WGS assembly of Panicum virgatum.</title>
        <authorList>
            <person name="Lovell J.T."/>
            <person name="Jenkins J."/>
            <person name="Shu S."/>
            <person name="Juenger T.E."/>
            <person name="Schmutz J."/>
        </authorList>
    </citation>
    <scope>NUCLEOTIDE SEQUENCE</scope>
    <source>
        <strain evidence="1">AP13</strain>
    </source>
</reference>
<dbReference type="AlphaFoldDB" id="A0A8T0MTY6"/>
<accession>A0A8T0MTY6</accession>
<proteinExistence type="predicted"/>
<protein>
    <submittedName>
        <fullName evidence="1">Uncharacterized protein</fullName>
    </submittedName>
</protein>
<comment type="caution">
    <text evidence="1">The sequence shown here is derived from an EMBL/GenBank/DDBJ whole genome shotgun (WGS) entry which is preliminary data.</text>
</comment>
<dbReference type="PANTHER" id="PTHR33085">
    <property type="entry name" value="OS12G0113100 PROTEIN-RELATED"/>
    <property type="match status" value="1"/>
</dbReference>
<gene>
    <name evidence="1" type="ORF">PVAP13_9NG589814</name>
</gene>
<dbReference type="EMBL" id="CM029054">
    <property type="protein sequence ID" value="KAG2540931.1"/>
    <property type="molecule type" value="Genomic_DNA"/>
</dbReference>
<sequence length="370" mass="41767">MEMRTQSSGRCLCGTAKPAAAVQQKHNLYLVLDDWDKGYSIYRVSEEDFVVSDADADADDKNSPRQQADSPLVRIKAYQCAWFVAGHETKIFAMNPAKSSPGIPVLDTATLSMTVCPNTYSRGNHGQRPVYASVGDRFLCFSYPFVDVLGPEPAALSGAWSWTTIEHDQPFDSTSVGGYAVHPDGRTVFMSVWGYNPDVSPARIHGDRCSTYAFDMERLDWTYLGEWTLPFRGQAHYDRELDAWVGICWYKQDGAAGRVCCCDVPPDAEPRDTVPTWRLGVDVLFRPDDLHFGAKLVYKGDSNFCLVESRRRVHDDHDGRYFRDVKMTSFALKYDKLGDLRTTRRRGYASLWYQSHKGGNPADDPVAFWM</sequence>
<evidence type="ECO:0000313" key="2">
    <source>
        <dbReference type="Proteomes" id="UP000823388"/>
    </source>
</evidence>